<keyword evidence="3" id="KW-1185">Reference proteome</keyword>
<dbReference type="GO" id="GO:0016787">
    <property type="term" value="F:hydrolase activity"/>
    <property type="evidence" value="ECO:0007669"/>
    <property type="project" value="UniProtKB-KW"/>
</dbReference>
<name>A0ABW0Z4N0_9ACTN</name>
<dbReference type="RefSeq" id="WP_390318411.1">
    <property type="nucleotide sequence ID" value="NZ_JBHSPB010000013.1"/>
</dbReference>
<accession>A0ABW0Z4N0</accession>
<dbReference type="Pfam" id="PF06259">
    <property type="entry name" value="Abhydrolase_8"/>
    <property type="match status" value="1"/>
</dbReference>
<feature type="domain" description="DUF1023" evidence="1">
    <location>
        <begin position="349"/>
        <end position="509"/>
    </location>
</feature>
<proteinExistence type="predicted"/>
<dbReference type="InterPro" id="IPR029058">
    <property type="entry name" value="AB_hydrolase_fold"/>
</dbReference>
<evidence type="ECO:0000313" key="2">
    <source>
        <dbReference type="EMBL" id="MFC5722738.1"/>
    </source>
</evidence>
<comment type="caution">
    <text evidence="2">The sequence shown here is derived from an EMBL/GenBank/DDBJ whole genome shotgun (WGS) entry which is preliminary data.</text>
</comment>
<dbReference type="EMBL" id="JBHSPB010000013">
    <property type="protein sequence ID" value="MFC5722738.1"/>
    <property type="molecule type" value="Genomic_DNA"/>
</dbReference>
<dbReference type="InterPro" id="IPR010427">
    <property type="entry name" value="DUF1023"/>
</dbReference>
<evidence type="ECO:0000259" key="1">
    <source>
        <dbReference type="Pfam" id="PF06259"/>
    </source>
</evidence>
<reference evidence="3" key="1">
    <citation type="journal article" date="2019" name="Int. J. Syst. Evol. Microbiol.">
        <title>The Global Catalogue of Microorganisms (GCM) 10K type strain sequencing project: providing services to taxonomists for standard genome sequencing and annotation.</title>
        <authorList>
            <consortium name="The Broad Institute Genomics Platform"/>
            <consortium name="The Broad Institute Genome Sequencing Center for Infectious Disease"/>
            <person name="Wu L."/>
            <person name="Ma J."/>
        </authorList>
    </citation>
    <scope>NUCLEOTIDE SEQUENCE [LARGE SCALE GENOMIC DNA]</scope>
    <source>
        <strain evidence="3">CGMCC 4.7304</strain>
    </source>
</reference>
<dbReference type="Proteomes" id="UP001596083">
    <property type="component" value="Unassembled WGS sequence"/>
</dbReference>
<gene>
    <name evidence="2" type="ORF">ACFP1Z_21450</name>
</gene>
<dbReference type="SUPFAM" id="SSF53474">
    <property type="entry name" value="alpha/beta-Hydrolases"/>
    <property type="match status" value="1"/>
</dbReference>
<keyword evidence="2" id="KW-0378">Hydrolase</keyword>
<protein>
    <submittedName>
        <fullName evidence="2">Alpha/beta hydrolase</fullName>
    </submittedName>
</protein>
<evidence type="ECO:0000313" key="3">
    <source>
        <dbReference type="Proteomes" id="UP001596083"/>
    </source>
</evidence>
<sequence length="597" mass="63925">MPTIEELLNLDPSKFAGAAEGWAKVSGRARAAKDRVEHEMLAQLRATQQGEAAESVTGTLTKLSNNYQYIHAECALVETALKGLSEELVSPQRKLKQALDEAQQLKFTVKPDGSVEYPRSPSTPAPLLQQPAQGGQLLLQTDDANHAKAQEIADRIGEALKEATEIDGRYAQALSKLQTNSDLTKTDWADVSQDLKAVQSAAGKHFSADAIPKGKSPKDNAAWWQSLTDEQRNEYAALYPAAIGALDGLPATVRDDANRIVLAETRANLAERIRGLEANEPQKFEPKYNNITGLPLQGVQAVTSGWEKWSAEKEDLEKKLKGIDAIQQRVERAGKDQRDLPEAYLLGFDAVGRGHAIVANGNPDVAQHTAVYVPGTGARLEDIPSGINRSGLLWRASAAKAPGDTVSTITWYGYDAPQDVVKDSPFSHYADDAAGNLNGFLSGLNASHSSSAGHHLTAIGHSYGTVVVGSAARQGDLPVSDVIFAGSPGVQLGRASDFPVPQGHVWNEHADKGDELVGTFGRLAHGGAQPPGPSGIKQVIPDDVEFGARQMATDTEGHGGYWDYDADTHRASLSLENQAKVVVGQYGEVKLKNSHAK</sequence>
<organism evidence="2 3">
    <name type="scientific">Streptomyces gamaensis</name>
    <dbReference type="NCBI Taxonomy" id="1763542"/>
    <lineage>
        <taxon>Bacteria</taxon>
        <taxon>Bacillati</taxon>
        <taxon>Actinomycetota</taxon>
        <taxon>Actinomycetes</taxon>
        <taxon>Kitasatosporales</taxon>
        <taxon>Streptomycetaceae</taxon>
        <taxon>Streptomyces</taxon>
    </lineage>
</organism>